<feature type="binding site" evidence="3">
    <location>
        <begin position="43"/>
        <end position="50"/>
    </location>
    <ligand>
        <name>GTP</name>
        <dbReference type="ChEBI" id="CHEBI:37565"/>
    </ligand>
</feature>
<dbReference type="Pfam" id="PF00025">
    <property type="entry name" value="Arf"/>
    <property type="match status" value="1"/>
</dbReference>
<dbReference type="GeneID" id="117565904"/>
<dbReference type="PANTHER" id="PTHR46090:SF2">
    <property type="entry name" value="ADP-RIBOSYLATION FACTOR-LIKE PROTEIN 13B"/>
    <property type="match status" value="1"/>
</dbReference>
<protein>
    <submittedName>
        <fullName evidence="6">Uncharacterized protein LOC117565904</fullName>
    </submittedName>
</protein>
<keyword evidence="5" id="KW-1185">Reference proteome</keyword>
<keyword evidence="4" id="KW-0479">Metal-binding</keyword>
<evidence type="ECO:0000313" key="5">
    <source>
        <dbReference type="Proteomes" id="UP000515160"/>
    </source>
</evidence>
<evidence type="ECO:0000256" key="1">
    <source>
        <dbReference type="ARBA" id="ARBA00022741"/>
    </source>
</evidence>
<dbReference type="GO" id="GO:0005525">
    <property type="term" value="F:GTP binding"/>
    <property type="evidence" value="ECO:0007669"/>
    <property type="project" value="UniProtKB-KW"/>
</dbReference>
<feature type="binding site" evidence="4">
    <location>
        <position position="69"/>
    </location>
    <ligand>
        <name>Mg(2+)</name>
        <dbReference type="ChEBI" id="CHEBI:18420"/>
    </ligand>
</feature>
<dbReference type="InterPro" id="IPR027417">
    <property type="entry name" value="P-loop_NTPase"/>
</dbReference>
<dbReference type="PANTHER" id="PTHR46090">
    <property type="entry name" value="ADP-RIBOSYLATION FACTOR-LIKE PROTEIN 13B"/>
    <property type="match status" value="1"/>
</dbReference>
<dbReference type="GO" id="GO:1905515">
    <property type="term" value="P:non-motile cilium assembly"/>
    <property type="evidence" value="ECO:0007669"/>
    <property type="project" value="TreeGrafter"/>
</dbReference>
<name>A0A6P8XTS7_DROAB</name>
<reference evidence="6" key="1">
    <citation type="submission" date="2025-08" db="UniProtKB">
        <authorList>
            <consortium name="RefSeq"/>
        </authorList>
    </citation>
    <scope>IDENTIFICATION</scope>
    <source>
        <strain evidence="6">15112-1751.03</strain>
        <tissue evidence="6">Whole Adult</tissue>
    </source>
</reference>
<evidence type="ECO:0000313" key="6">
    <source>
        <dbReference type="RefSeq" id="XP_034101152.1"/>
    </source>
</evidence>
<dbReference type="SMART" id="SM00177">
    <property type="entry name" value="ARF"/>
    <property type="match status" value="1"/>
</dbReference>
<keyword evidence="1 3" id="KW-0547">Nucleotide-binding</keyword>
<proteinExistence type="predicted"/>
<dbReference type="GO" id="GO:0060170">
    <property type="term" value="C:ciliary membrane"/>
    <property type="evidence" value="ECO:0007669"/>
    <property type="project" value="TreeGrafter"/>
</dbReference>
<dbReference type="GO" id="GO:0097730">
    <property type="term" value="C:non-motile cilium"/>
    <property type="evidence" value="ECO:0007669"/>
    <property type="project" value="TreeGrafter"/>
</dbReference>
<sequence>MGLLCDKLRRFCCCCCCCFRCCKESPQAAAATAAAQFKILLLGATGSGKTQLGLQLSGKQRDADDLGPTNGVRCYRIEDLVTLLLLTEVGGSQDMQRIWPYYYASCNALIFCFDLSASNETLQQHFEVLQRCLQHEAMRGKPVLLVATRHRDGVQLYDVEHAFGLEHVARSTGCPLYICHMDNEDLQRGMNWLQRQLQLLAPTLLQRIKYDVNLQSWQQRKRSLLPNGKLQQVHRQRFRRPHRKLWPMPQANDVTRARPNTAPAAIFVLRSTQPPAKP</sequence>
<dbReference type="GO" id="GO:0003924">
    <property type="term" value="F:GTPase activity"/>
    <property type="evidence" value="ECO:0007669"/>
    <property type="project" value="InterPro"/>
</dbReference>
<dbReference type="GO" id="GO:0046872">
    <property type="term" value="F:metal ion binding"/>
    <property type="evidence" value="ECO:0007669"/>
    <property type="project" value="UniProtKB-KW"/>
</dbReference>
<dbReference type="InterPro" id="IPR006689">
    <property type="entry name" value="Small_GTPase_ARF/SAR"/>
</dbReference>
<keyword evidence="2 3" id="KW-0342">GTP-binding</keyword>
<dbReference type="AlphaFoldDB" id="A0A6P8XTS7"/>
<dbReference type="OrthoDB" id="14717at2759"/>
<feature type="binding site" evidence="4">
    <location>
        <position position="50"/>
    </location>
    <ligand>
        <name>Mg(2+)</name>
        <dbReference type="ChEBI" id="CHEBI:18420"/>
    </ligand>
</feature>
<evidence type="ECO:0000256" key="2">
    <source>
        <dbReference type="ARBA" id="ARBA00023134"/>
    </source>
</evidence>
<evidence type="ECO:0000256" key="3">
    <source>
        <dbReference type="PIRSR" id="PIRSR606689-1"/>
    </source>
</evidence>
<dbReference type="Gene3D" id="3.40.50.300">
    <property type="entry name" value="P-loop containing nucleotide triphosphate hydrolases"/>
    <property type="match status" value="1"/>
</dbReference>
<dbReference type="GO" id="GO:0097500">
    <property type="term" value="P:receptor localization to non-motile cilium"/>
    <property type="evidence" value="ECO:0007669"/>
    <property type="project" value="TreeGrafter"/>
</dbReference>
<feature type="binding site" evidence="3">
    <location>
        <position position="91"/>
    </location>
    <ligand>
        <name>GTP</name>
        <dbReference type="ChEBI" id="CHEBI:37565"/>
    </ligand>
</feature>
<dbReference type="Proteomes" id="UP000515160">
    <property type="component" value="Chromosome X"/>
</dbReference>
<accession>A0A6P8XTS7</accession>
<organism evidence="5 6">
    <name type="scientific">Drosophila albomicans</name>
    <name type="common">Fruit fly</name>
    <dbReference type="NCBI Taxonomy" id="7291"/>
    <lineage>
        <taxon>Eukaryota</taxon>
        <taxon>Metazoa</taxon>
        <taxon>Ecdysozoa</taxon>
        <taxon>Arthropoda</taxon>
        <taxon>Hexapoda</taxon>
        <taxon>Insecta</taxon>
        <taxon>Pterygota</taxon>
        <taxon>Neoptera</taxon>
        <taxon>Endopterygota</taxon>
        <taxon>Diptera</taxon>
        <taxon>Brachycera</taxon>
        <taxon>Muscomorpha</taxon>
        <taxon>Ephydroidea</taxon>
        <taxon>Drosophilidae</taxon>
        <taxon>Drosophila</taxon>
    </lineage>
</organism>
<dbReference type="SUPFAM" id="SSF52540">
    <property type="entry name" value="P-loop containing nucleoside triphosphate hydrolases"/>
    <property type="match status" value="1"/>
</dbReference>
<dbReference type="RefSeq" id="XP_034101152.1">
    <property type="nucleotide sequence ID" value="XM_034245261.2"/>
</dbReference>
<dbReference type="InterPro" id="IPR051995">
    <property type="entry name" value="Ciliary_GTPase"/>
</dbReference>
<keyword evidence="4" id="KW-0460">Magnesium</keyword>
<evidence type="ECO:0000256" key="4">
    <source>
        <dbReference type="PIRSR" id="PIRSR606689-2"/>
    </source>
</evidence>
<gene>
    <name evidence="6" type="primary">LOC117565904</name>
</gene>